<evidence type="ECO:0008006" key="4">
    <source>
        <dbReference type="Google" id="ProtNLM"/>
    </source>
</evidence>
<name>A0AAD7M9Q2_MYCRO</name>
<reference evidence="2" key="1">
    <citation type="submission" date="2023-03" db="EMBL/GenBank/DDBJ databases">
        <title>Massive genome expansion in bonnet fungi (Mycena s.s.) driven by repeated elements and novel gene families across ecological guilds.</title>
        <authorList>
            <consortium name="Lawrence Berkeley National Laboratory"/>
            <person name="Harder C.B."/>
            <person name="Miyauchi S."/>
            <person name="Viragh M."/>
            <person name="Kuo A."/>
            <person name="Thoen E."/>
            <person name="Andreopoulos B."/>
            <person name="Lu D."/>
            <person name="Skrede I."/>
            <person name="Drula E."/>
            <person name="Henrissat B."/>
            <person name="Morin E."/>
            <person name="Kohler A."/>
            <person name="Barry K."/>
            <person name="LaButti K."/>
            <person name="Morin E."/>
            <person name="Salamov A."/>
            <person name="Lipzen A."/>
            <person name="Mereny Z."/>
            <person name="Hegedus B."/>
            <person name="Baldrian P."/>
            <person name="Stursova M."/>
            <person name="Weitz H."/>
            <person name="Taylor A."/>
            <person name="Grigoriev I.V."/>
            <person name="Nagy L.G."/>
            <person name="Martin F."/>
            <person name="Kauserud H."/>
        </authorList>
    </citation>
    <scope>NUCLEOTIDE SEQUENCE</scope>
    <source>
        <strain evidence="2">CBHHK067</strain>
    </source>
</reference>
<sequence>TALAKASFTGRKNYVQILVEHGADVNDEGGEHGTALRAASRAGHKDIVRLLLK</sequence>
<dbReference type="InterPro" id="IPR002110">
    <property type="entry name" value="Ankyrin_rpt"/>
</dbReference>
<keyword evidence="1" id="KW-0040">ANK repeat</keyword>
<dbReference type="EMBL" id="JARKIE010000006">
    <property type="protein sequence ID" value="KAJ7706812.1"/>
    <property type="molecule type" value="Genomic_DNA"/>
</dbReference>
<dbReference type="Gene3D" id="1.25.40.20">
    <property type="entry name" value="Ankyrin repeat-containing domain"/>
    <property type="match status" value="1"/>
</dbReference>
<comment type="caution">
    <text evidence="2">The sequence shown here is derived from an EMBL/GenBank/DDBJ whole genome shotgun (WGS) entry which is preliminary data.</text>
</comment>
<feature type="non-terminal residue" evidence="2">
    <location>
        <position position="53"/>
    </location>
</feature>
<feature type="repeat" description="ANK" evidence="1">
    <location>
        <begin position="1"/>
        <end position="30"/>
    </location>
</feature>
<dbReference type="AlphaFoldDB" id="A0AAD7M9Q2"/>
<accession>A0AAD7M9Q2</accession>
<keyword evidence="3" id="KW-1185">Reference proteome</keyword>
<dbReference type="Proteomes" id="UP001221757">
    <property type="component" value="Unassembled WGS sequence"/>
</dbReference>
<dbReference type="PROSITE" id="PS50088">
    <property type="entry name" value="ANK_REPEAT"/>
    <property type="match status" value="2"/>
</dbReference>
<evidence type="ECO:0000313" key="3">
    <source>
        <dbReference type="Proteomes" id="UP001221757"/>
    </source>
</evidence>
<dbReference type="SUPFAM" id="SSF48403">
    <property type="entry name" value="Ankyrin repeat"/>
    <property type="match status" value="1"/>
</dbReference>
<dbReference type="Pfam" id="PF12796">
    <property type="entry name" value="Ank_2"/>
    <property type="match status" value="1"/>
</dbReference>
<dbReference type="InterPro" id="IPR036770">
    <property type="entry name" value="Ankyrin_rpt-contain_sf"/>
</dbReference>
<evidence type="ECO:0000313" key="2">
    <source>
        <dbReference type="EMBL" id="KAJ7706812.1"/>
    </source>
</evidence>
<feature type="repeat" description="ANK" evidence="1">
    <location>
        <begin position="31"/>
        <end position="53"/>
    </location>
</feature>
<evidence type="ECO:0000256" key="1">
    <source>
        <dbReference type="PROSITE-ProRule" id="PRU00023"/>
    </source>
</evidence>
<protein>
    <recommendedName>
        <fullName evidence="4">Ankyrin</fullName>
    </recommendedName>
</protein>
<organism evidence="2 3">
    <name type="scientific">Mycena rosella</name>
    <name type="common">Pink bonnet</name>
    <name type="synonym">Agaricus rosellus</name>
    <dbReference type="NCBI Taxonomy" id="1033263"/>
    <lineage>
        <taxon>Eukaryota</taxon>
        <taxon>Fungi</taxon>
        <taxon>Dikarya</taxon>
        <taxon>Basidiomycota</taxon>
        <taxon>Agaricomycotina</taxon>
        <taxon>Agaricomycetes</taxon>
        <taxon>Agaricomycetidae</taxon>
        <taxon>Agaricales</taxon>
        <taxon>Marasmiineae</taxon>
        <taxon>Mycenaceae</taxon>
        <taxon>Mycena</taxon>
    </lineage>
</organism>
<proteinExistence type="predicted"/>
<gene>
    <name evidence="2" type="ORF">B0H17DRAFT_1001242</name>
</gene>
<dbReference type="PROSITE" id="PS50297">
    <property type="entry name" value="ANK_REP_REGION"/>
    <property type="match status" value="2"/>
</dbReference>